<evidence type="ECO:0000313" key="3">
    <source>
        <dbReference type="EMBL" id="MFC3877009.1"/>
    </source>
</evidence>
<evidence type="ECO:0000259" key="2">
    <source>
        <dbReference type="Pfam" id="PF01266"/>
    </source>
</evidence>
<dbReference type="Pfam" id="PF01266">
    <property type="entry name" value="DAO"/>
    <property type="match status" value="1"/>
</dbReference>
<dbReference type="RefSeq" id="WP_386098465.1">
    <property type="nucleotide sequence ID" value="NZ_JBHSAT010000004.1"/>
</dbReference>
<dbReference type="InterPro" id="IPR006076">
    <property type="entry name" value="FAD-dep_OxRdtase"/>
</dbReference>
<protein>
    <submittedName>
        <fullName evidence="3">NAD(P)/FAD-dependent oxidoreductase</fullName>
        <ecNumber evidence="3">1.-.-.-</ecNumber>
    </submittedName>
</protein>
<dbReference type="PANTHER" id="PTHR13847">
    <property type="entry name" value="SARCOSINE DEHYDROGENASE-RELATED"/>
    <property type="match status" value="1"/>
</dbReference>
<reference evidence="4" key="1">
    <citation type="journal article" date="2019" name="Int. J. Syst. Evol. Microbiol.">
        <title>The Global Catalogue of Microorganisms (GCM) 10K type strain sequencing project: providing services to taxonomists for standard genome sequencing and annotation.</title>
        <authorList>
            <consortium name="The Broad Institute Genomics Platform"/>
            <consortium name="The Broad Institute Genome Sequencing Center for Infectious Disease"/>
            <person name="Wu L."/>
            <person name="Ma J."/>
        </authorList>
    </citation>
    <scope>NUCLEOTIDE SEQUENCE [LARGE SCALE GENOMIC DNA]</scope>
    <source>
        <strain evidence="4">CECT 8979</strain>
    </source>
</reference>
<gene>
    <name evidence="3" type="ORF">ACFOSX_07155</name>
</gene>
<dbReference type="GO" id="GO:0016491">
    <property type="term" value="F:oxidoreductase activity"/>
    <property type="evidence" value="ECO:0007669"/>
    <property type="project" value="UniProtKB-KW"/>
</dbReference>
<feature type="domain" description="FAD dependent oxidoreductase" evidence="2">
    <location>
        <begin position="5"/>
        <end position="327"/>
    </location>
</feature>
<accession>A0ABV8AH03</accession>
<dbReference type="SUPFAM" id="SSF54373">
    <property type="entry name" value="FAD-linked reductases, C-terminal domain"/>
    <property type="match status" value="1"/>
</dbReference>
<dbReference type="InterPro" id="IPR036188">
    <property type="entry name" value="FAD/NAD-bd_sf"/>
</dbReference>
<dbReference type="Gene3D" id="3.50.50.60">
    <property type="entry name" value="FAD/NAD(P)-binding domain"/>
    <property type="match status" value="1"/>
</dbReference>
<dbReference type="PANTHER" id="PTHR13847:SF289">
    <property type="entry name" value="GLYCINE OXIDASE"/>
    <property type="match status" value="1"/>
</dbReference>
<name>A0ABV8AH03_9FLAO</name>
<comment type="caution">
    <text evidence="3">The sequence shown here is derived from an EMBL/GenBank/DDBJ whole genome shotgun (WGS) entry which is preliminary data.</text>
</comment>
<evidence type="ECO:0000313" key="4">
    <source>
        <dbReference type="Proteomes" id="UP001595812"/>
    </source>
</evidence>
<keyword evidence="1 3" id="KW-0560">Oxidoreductase</keyword>
<dbReference type="Gene3D" id="3.30.9.10">
    <property type="entry name" value="D-Amino Acid Oxidase, subunit A, domain 2"/>
    <property type="match status" value="1"/>
</dbReference>
<keyword evidence="4" id="KW-1185">Reference proteome</keyword>
<evidence type="ECO:0000256" key="1">
    <source>
        <dbReference type="ARBA" id="ARBA00023002"/>
    </source>
</evidence>
<dbReference type="Proteomes" id="UP001595812">
    <property type="component" value="Unassembled WGS sequence"/>
</dbReference>
<dbReference type="SUPFAM" id="SSF51971">
    <property type="entry name" value="Nucleotide-binding domain"/>
    <property type="match status" value="1"/>
</dbReference>
<organism evidence="3 4">
    <name type="scientific">Winogradskyella maritima</name>
    <dbReference type="NCBI Taxonomy" id="1517766"/>
    <lineage>
        <taxon>Bacteria</taxon>
        <taxon>Pseudomonadati</taxon>
        <taxon>Bacteroidota</taxon>
        <taxon>Flavobacteriia</taxon>
        <taxon>Flavobacteriales</taxon>
        <taxon>Flavobacteriaceae</taxon>
        <taxon>Winogradskyella</taxon>
    </lineage>
</organism>
<sequence>MRHVDYIIVGCGLASVAFCEILKAENKSFVVFDDASQKSSIVAAGLYNPVILKRFTKVWQSKEQLHLVNSMYPKLEKELGIKVDHKLKILRRFASIEEQNLWFEAQSKPELETYMSPDIIKTSLPCIDAPFHFGEVLHAGRIDTKTLLMAYKERLKSKHHLLEEQFQYDAMTHSEEGVVYKDIKAKHAVFAEGFGVKRNPYFKDIKLNGNKGEVLTIEAPDLHLNVAIKSSVFLLPIGQYRYYVGATYNREDKSQEPTLKAKEELLRKLRSILKCDFKVVNHVAGIRPTTVDRRPLVGRHSKHKNLYVLNGLGTRGVMIGPYVSQQLFQLIEYDEPLDMEINFQRF</sequence>
<proteinExistence type="predicted"/>
<dbReference type="EMBL" id="JBHSAT010000004">
    <property type="protein sequence ID" value="MFC3877009.1"/>
    <property type="molecule type" value="Genomic_DNA"/>
</dbReference>
<dbReference type="EC" id="1.-.-.-" evidence="3"/>